<keyword evidence="4" id="KW-1185">Reference proteome</keyword>
<feature type="chain" id="PRO_5041060231" evidence="1">
    <location>
        <begin position="26"/>
        <end position="84"/>
    </location>
</feature>
<evidence type="ECO:0000256" key="1">
    <source>
        <dbReference type="SAM" id="SignalP"/>
    </source>
</evidence>
<name>A0A251RXC6_HELAN</name>
<sequence length="84" mass="9739">MANNSVSYLVLLLLIFVLAISGAQTKFIFRRLKFNDYCTSIWPEYSHTPGGYFSFYIRCVYSYIQRIGCMNFNVSDQAIIDTDN</sequence>
<reference evidence="3" key="2">
    <citation type="submission" date="2017-02" db="EMBL/GenBank/DDBJ databases">
        <title>Sunflower complete genome.</title>
        <authorList>
            <person name="Langlade N."/>
            <person name="Munos S."/>
        </authorList>
    </citation>
    <scope>NUCLEOTIDE SEQUENCE [LARGE SCALE GENOMIC DNA]</scope>
    <source>
        <tissue evidence="3">Leaves</tissue>
    </source>
</reference>
<keyword evidence="1" id="KW-0732">Signal</keyword>
<gene>
    <name evidence="3" type="ORF">HannXRQ_Chr16g0506001</name>
    <name evidence="2" type="ORF">HanXRQr2_Chr16g0732471</name>
</gene>
<dbReference type="Proteomes" id="UP000215914">
    <property type="component" value="Chromosome 16"/>
</dbReference>
<evidence type="ECO:0000313" key="2">
    <source>
        <dbReference type="EMBL" id="KAF5758714.1"/>
    </source>
</evidence>
<dbReference type="AlphaFoldDB" id="A0A251RXC6"/>
<feature type="signal peptide" evidence="1">
    <location>
        <begin position="1"/>
        <end position="25"/>
    </location>
</feature>
<accession>A0A251RXC6</accession>
<organism evidence="3 4">
    <name type="scientific">Helianthus annuus</name>
    <name type="common">Common sunflower</name>
    <dbReference type="NCBI Taxonomy" id="4232"/>
    <lineage>
        <taxon>Eukaryota</taxon>
        <taxon>Viridiplantae</taxon>
        <taxon>Streptophyta</taxon>
        <taxon>Embryophyta</taxon>
        <taxon>Tracheophyta</taxon>
        <taxon>Spermatophyta</taxon>
        <taxon>Magnoliopsida</taxon>
        <taxon>eudicotyledons</taxon>
        <taxon>Gunneridae</taxon>
        <taxon>Pentapetalae</taxon>
        <taxon>asterids</taxon>
        <taxon>campanulids</taxon>
        <taxon>Asterales</taxon>
        <taxon>Asteraceae</taxon>
        <taxon>Asteroideae</taxon>
        <taxon>Heliantheae alliance</taxon>
        <taxon>Heliantheae</taxon>
        <taxon>Helianthus</taxon>
    </lineage>
</organism>
<reference evidence="2" key="3">
    <citation type="submission" date="2020-06" db="EMBL/GenBank/DDBJ databases">
        <title>Helianthus annuus Genome sequencing and assembly Release 2.</title>
        <authorList>
            <person name="Gouzy J."/>
            <person name="Langlade N."/>
            <person name="Munos S."/>
        </authorList>
    </citation>
    <scope>NUCLEOTIDE SEQUENCE</scope>
    <source>
        <tissue evidence="2">Leaves</tissue>
    </source>
</reference>
<dbReference type="EMBL" id="MNCJ02000331">
    <property type="protein sequence ID" value="KAF5758714.1"/>
    <property type="molecule type" value="Genomic_DNA"/>
</dbReference>
<evidence type="ECO:0000313" key="3">
    <source>
        <dbReference type="EMBL" id="OTF91014.1"/>
    </source>
</evidence>
<protein>
    <submittedName>
        <fullName evidence="3">Uncharacterized protein</fullName>
    </submittedName>
</protein>
<dbReference type="InParanoid" id="A0A251RXC6"/>
<proteinExistence type="predicted"/>
<evidence type="ECO:0000313" key="4">
    <source>
        <dbReference type="Proteomes" id="UP000215914"/>
    </source>
</evidence>
<dbReference type="EMBL" id="CM007905">
    <property type="protein sequence ID" value="OTF91014.1"/>
    <property type="molecule type" value="Genomic_DNA"/>
</dbReference>
<reference evidence="2 4" key="1">
    <citation type="journal article" date="2017" name="Nature">
        <title>The sunflower genome provides insights into oil metabolism, flowering and Asterid evolution.</title>
        <authorList>
            <person name="Badouin H."/>
            <person name="Gouzy J."/>
            <person name="Grassa C.J."/>
            <person name="Murat F."/>
            <person name="Staton S.E."/>
            <person name="Cottret L."/>
            <person name="Lelandais-Briere C."/>
            <person name="Owens G.L."/>
            <person name="Carrere S."/>
            <person name="Mayjonade B."/>
            <person name="Legrand L."/>
            <person name="Gill N."/>
            <person name="Kane N.C."/>
            <person name="Bowers J.E."/>
            <person name="Hubner S."/>
            <person name="Bellec A."/>
            <person name="Berard A."/>
            <person name="Berges H."/>
            <person name="Blanchet N."/>
            <person name="Boniface M.C."/>
            <person name="Brunel D."/>
            <person name="Catrice O."/>
            <person name="Chaidir N."/>
            <person name="Claudel C."/>
            <person name="Donnadieu C."/>
            <person name="Faraut T."/>
            <person name="Fievet G."/>
            <person name="Helmstetter N."/>
            <person name="King M."/>
            <person name="Knapp S.J."/>
            <person name="Lai Z."/>
            <person name="Le Paslier M.C."/>
            <person name="Lippi Y."/>
            <person name="Lorenzon L."/>
            <person name="Mandel J.R."/>
            <person name="Marage G."/>
            <person name="Marchand G."/>
            <person name="Marquand E."/>
            <person name="Bret-Mestries E."/>
            <person name="Morien E."/>
            <person name="Nambeesan S."/>
            <person name="Nguyen T."/>
            <person name="Pegot-Espagnet P."/>
            <person name="Pouilly N."/>
            <person name="Raftis F."/>
            <person name="Sallet E."/>
            <person name="Schiex T."/>
            <person name="Thomas J."/>
            <person name="Vandecasteele C."/>
            <person name="Vares D."/>
            <person name="Vear F."/>
            <person name="Vautrin S."/>
            <person name="Crespi M."/>
            <person name="Mangin B."/>
            <person name="Burke J.M."/>
            <person name="Salse J."/>
            <person name="Munos S."/>
            <person name="Vincourt P."/>
            <person name="Rieseberg L.H."/>
            <person name="Langlade N.B."/>
        </authorList>
    </citation>
    <scope>NUCLEOTIDE SEQUENCE [LARGE SCALE GENOMIC DNA]</scope>
    <source>
        <strain evidence="4">cv. SF193</strain>
        <tissue evidence="2">Leaves</tissue>
    </source>
</reference>
<dbReference type="Gramene" id="mRNA:HanXRQr2_Chr16g0732471">
    <property type="protein sequence ID" value="mRNA:HanXRQr2_Chr16g0732471"/>
    <property type="gene ID" value="HanXRQr2_Chr16g0732471"/>
</dbReference>